<comment type="catalytic activity">
    <reaction evidence="1">
        <text>thiamine phosphate + ATP = thiamine diphosphate + ADP</text>
        <dbReference type="Rhea" id="RHEA:15913"/>
        <dbReference type="ChEBI" id="CHEBI:30616"/>
        <dbReference type="ChEBI" id="CHEBI:37575"/>
        <dbReference type="ChEBI" id="CHEBI:58937"/>
        <dbReference type="ChEBI" id="CHEBI:456216"/>
        <dbReference type="EC" id="2.7.4.16"/>
    </reaction>
</comment>
<comment type="function">
    <text evidence="1">Catalyzes the ATP-dependent phosphorylation of thiamine-monophosphate (TMP) to form thiamine-pyrophosphate (TPP), the active form of vitamin B1.</text>
</comment>
<feature type="binding site" evidence="1">
    <location>
        <position position="73"/>
    </location>
    <ligand>
        <name>Mg(2+)</name>
        <dbReference type="ChEBI" id="CHEBI:18420"/>
        <label>3</label>
    </ligand>
</feature>
<comment type="caution">
    <text evidence="4">The sequence shown here is derived from an EMBL/GenBank/DDBJ whole genome shotgun (WGS) entry which is preliminary data.</text>
</comment>
<feature type="binding site" evidence="1">
    <location>
        <position position="51"/>
    </location>
    <ligand>
        <name>substrate</name>
    </ligand>
</feature>
<keyword evidence="1" id="KW-0460">Magnesium</keyword>
<organism evidence="4 5">
    <name type="scientific">Aquisalibacillus elongatus</name>
    <dbReference type="NCBI Taxonomy" id="485577"/>
    <lineage>
        <taxon>Bacteria</taxon>
        <taxon>Bacillati</taxon>
        <taxon>Bacillota</taxon>
        <taxon>Bacilli</taxon>
        <taxon>Bacillales</taxon>
        <taxon>Bacillaceae</taxon>
        <taxon>Aquisalibacillus</taxon>
    </lineage>
</organism>
<dbReference type="InterPro" id="IPR006283">
    <property type="entry name" value="ThiL-like"/>
</dbReference>
<dbReference type="PANTHER" id="PTHR30270:SF0">
    <property type="entry name" value="THIAMINE-MONOPHOSPHATE KINASE"/>
    <property type="match status" value="1"/>
</dbReference>
<dbReference type="SUPFAM" id="SSF56042">
    <property type="entry name" value="PurM C-terminal domain-like"/>
    <property type="match status" value="1"/>
</dbReference>
<dbReference type="CDD" id="cd02194">
    <property type="entry name" value="ThiL"/>
    <property type="match status" value="1"/>
</dbReference>
<feature type="binding site" evidence="1">
    <location>
        <position position="73"/>
    </location>
    <ligand>
        <name>Mg(2+)</name>
        <dbReference type="ChEBI" id="CHEBI:18420"/>
        <label>4</label>
    </ligand>
</feature>
<feature type="binding site" evidence="1">
    <location>
        <position position="146"/>
    </location>
    <ligand>
        <name>ATP</name>
        <dbReference type="ChEBI" id="CHEBI:30616"/>
    </ligand>
</feature>
<dbReference type="GO" id="GO:0009030">
    <property type="term" value="F:thiamine-phosphate kinase activity"/>
    <property type="evidence" value="ECO:0007669"/>
    <property type="project" value="UniProtKB-UniRule"/>
</dbReference>
<evidence type="ECO:0000256" key="1">
    <source>
        <dbReference type="HAMAP-Rule" id="MF_02128"/>
    </source>
</evidence>
<dbReference type="Gene3D" id="3.30.1330.10">
    <property type="entry name" value="PurM-like, N-terminal domain"/>
    <property type="match status" value="1"/>
</dbReference>
<dbReference type="NCBIfam" id="TIGR01379">
    <property type="entry name" value="thiL"/>
    <property type="match status" value="1"/>
</dbReference>
<feature type="binding site" evidence="1">
    <location>
        <position position="121"/>
    </location>
    <ligand>
        <name>Mg(2+)</name>
        <dbReference type="ChEBI" id="CHEBI:18420"/>
        <label>1</label>
    </ligand>
</feature>
<dbReference type="OrthoDB" id="9802811at2"/>
<feature type="binding site" evidence="1">
    <location>
        <position position="209"/>
    </location>
    <ligand>
        <name>Mg(2+)</name>
        <dbReference type="ChEBI" id="CHEBI:18420"/>
        <label>3</label>
    </ligand>
</feature>
<dbReference type="InterPro" id="IPR010918">
    <property type="entry name" value="PurM-like_C_dom"/>
</dbReference>
<dbReference type="PIRSF" id="PIRSF005303">
    <property type="entry name" value="Thiam_monoph_kin"/>
    <property type="match status" value="1"/>
</dbReference>
<dbReference type="GO" id="GO:0005524">
    <property type="term" value="F:ATP binding"/>
    <property type="evidence" value="ECO:0007669"/>
    <property type="project" value="UniProtKB-UniRule"/>
</dbReference>
<dbReference type="EMBL" id="RKRF01000002">
    <property type="protein sequence ID" value="RPF57050.1"/>
    <property type="molecule type" value="Genomic_DNA"/>
</dbReference>
<feature type="binding site" evidence="1">
    <location>
        <position position="212"/>
    </location>
    <ligand>
        <name>Mg(2+)</name>
        <dbReference type="ChEBI" id="CHEBI:18420"/>
        <label>5</label>
    </ligand>
</feature>
<feature type="binding site" evidence="1">
    <location>
        <position position="211"/>
    </location>
    <ligand>
        <name>ATP</name>
        <dbReference type="ChEBI" id="CHEBI:30616"/>
    </ligand>
</feature>
<keyword evidence="1" id="KW-0547">Nucleotide-binding</keyword>
<feature type="domain" description="PurM-like C-terminal" evidence="3">
    <location>
        <begin position="151"/>
        <end position="297"/>
    </location>
</feature>
<protein>
    <recommendedName>
        <fullName evidence="1">Thiamine-monophosphate kinase</fullName>
        <shortName evidence="1">TMP kinase</shortName>
        <shortName evidence="1">Thiamine-phosphate kinase</shortName>
        <ecNumber evidence="1">2.7.4.16</ecNumber>
    </recommendedName>
</protein>
<evidence type="ECO:0000313" key="4">
    <source>
        <dbReference type="EMBL" id="RPF57050.1"/>
    </source>
</evidence>
<dbReference type="GO" id="GO:0000287">
    <property type="term" value="F:magnesium ion binding"/>
    <property type="evidence" value="ECO:0007669"/>
    <property type="project" value="UniProtKB-UniRule"/>
</dbReference>
<feature type="binding site" evidence="1">
    <location>
        <position position="317"/>
    </location>
    <ligand>
        <name>substrate</name>
    </ligand>
</feature>
<dbReference type="HAMAP" id="MF_02128">
    <property type="entry name" value="TMP_kinase"/>
    <property type="match status" value="1"/>
</dbReference>
<dbReference type="Proteomes" id="UP000276443">
    <property type="component" value="Unassembled WGS sequence"/>
</dbReference>
<proteinExistence type="inferred from homology"/>
<sequence>MDEFRFIDSIKPSYYRQSSVIKGVGDDGAVIQPNIGHELVISTDTMVDQIHFNLNNMSLEDVGYRVMVANISDLAAMGSSPLYYIVNISAPNSVTNEDLLYVYQGMNDIASQYRMDLIGGDTTSGHDLVISVTVFGNVSPKKKRLRSSAQIGDIVFTTGYLGEAGYGLSLLDSHKHDKLNYFVQRHIRPQPRVDFVRVTTNVNRICLNDVSDGISSELNEIANASNVSIEIDWDKVPIHKDMNHLEHSRLKQLALSAGEDFELVGTCSKGDWKLVRSLCEKDDIKVTEIGKVINRGEEPSVYLNEFGEKLSLDQSGYQHGNS</sequence>
<feature type="binding site" evidence="1">
    <location>
        <position position="44"/>
    </location>
    <ligand>
        <name>Mg(2+)</name>
        <dbReference type="ChEBI" id="CHEBI:18420"/>
        <label>2</label>
    </ligand>
</feature>
<dbReference type="InterPro" id="IPR036676">
    <property type="entry name" value="PurM-like_C_sf"/>
</dbReference>
<keyword evidence="1" id="KW-0784">Thiamine biosynthesis</keyword>
<feature type="binding site" evidence="1">
    <location>
        <position position="103"/>
    </location>
    <ligand>
        <name>ATP</name>
        <dbReference type="ChEBI" id="CHEBI:30616"/>
    </ligand>
</feature>
<accession>A0A3N5BPQ3</accession>
<feature type="binding site" evidence="1">
    <location>
        <position position="27"/>
    </location>
    <ligand>
        <name>Mg(2+)</name>
        <dbReference type="ChEBI" id="CHEBI:18420"/>
        <label>3</label>
    </ligand>
</feature>
<feature type="binding site" evidence="1">
    <location>
        <position position="44"/>
    </location>
    <ligand>
        <name>Mg(2+)</name>
        <dbReference type="ChEBI" id="CHEBI:18420"/>
        <label>1</label>
    </ligand>
</feature>
<feature type="binding site" evidence="1">
    <location>
        <position position="259"/>
    </location>
    <ligand>
        <name>substrate</name>
    </ligand>
</feature>
<dbReference type="PANTHER" id="PTHR30270">
    <property type="entry name" value="THIAMINE-MONOPHOSPHATE KINASE"/>
    <property type="match status" value="1"/>
</dbReference>
<dbReference type="GO" id="GO:0009229">
    <property type="term" value="P:thiamine diphosphate biosynthetic process"/>
    <property type="evidence" value="ECO:0007669"/>
    <property type="project" value="UniProtKB-UniRule"/>
</dbReference>
<reference evidence="4 5" key="1">
    <citation type="submission" date="2018-11" db="EMBL/GenBank/DDBJ databases">
        <title>Genomic Encyclopedia of Type Strains, Phase IV (KMG-IV): sequencing the most valuable type-strain genomes for metagenomic binning, comparative biology and taxonomic classification.</title>
        <authorList>
            <person name="Goeker M."/>
        </authorList>
    </citation>
    <scope>NUCLEOTIDE SEQUENCE [LARGE SCALE GENOMIC DNA]</scope>
    <source>
        <strain evidence="4 5">DSM 18090</strain>
    </source>
</reference>
<comment type="pathway">
    <text evidence="1">Cofactor biosynthesis; thiamine diphosphate biosynthesis; thiamine diphosphate from thiamine phosphate: step 1/1.</text>
</comment>
<dbReference type="Gene3D" id="3.90.650.10">
    <property type="entry name" value="PurM-like C-terminal domain"/>
    <property type="match status" value="1"/>
</dbReference>
<name>A0A3N5BPQ3_9BACI</name>
<gene>
    <name evidence="1" type="primary">thiL</name>
    <name evidence="4" type="ORF">EDC24_0098</name>
</gene>
<dbReference type="UniPathway" id="UPA00060">
    <property type="reaction ID" value="UER00142"/>
</dbReference>
<evidence type="ECO:0000259" key="2">
    <source>
        <dbReference type="Pfam" id="PF00586"/>
    </source>
</evidence>
<keyword evidence="1" id="KW-0479">Metal-binding</keyword>
<feature type="binding site" evidence="1">
    <location>
        <begin position="120"/>
        <end position="121"/>
    </location>
    <ligand>
        <name>ATP</name>
        <dbReference type="ChEBI" id="CHEBI:30616"/>
    </ligand>
</feature>
<keyword evidence="1 4" id="KW-0418">Kinase</keyword>
<dbReference type="RefSeq" id="WP_124218922.1">
    <property type="nucleotide sequence ID" value="NZ_RKRF01000002.1"/>
</dbReference>
<comment type="miscellaneous">
    <text evidence="1">Reaction mechanism of ThiL seems to utilize a direct, inline transfer of the gamma-phosphate of ATP to TMP rather than a phosphorylated enzyme intermediate.</text>
</comment>
<feature type="binding site" evidence="1">
    <location>
        <position position="42"/>
    </location>
    <ligand>
        <name>Mg(2+)</name>
        <dbReference type="ChEBI" id="CHEBI:18420"/>
        <label>4</label>
    </ligand>
</feature>
<keyword evidence="1" id="KW-0808">Transferase</keyword>
<comment type="similarity">
    <text evidence="1">Belongs to the thiamine-monophosphate kinase family.</text>
</comment>
<dbReference type="InterPro" id="IPR036921">
    <property type="entry name" value="PurM-like_N_sf"/>
</dbReference>
<dbReference type="GO" id="GO:0009228">
    <property type="term" value="P:thiamine biosynthetic process"/>
    <property type="evidence" value="ECO:0007669"/>
    <property type="project" value="UniProtKB-KW"/>
</dbReference>
<dbReference type="SUPFAM" id="SSF55326">
    <property type="entry name" value="PurM N-terminal domain-like"/>
    <property type="match status" value="1"/>
</dbReference>
<dbReference type="Pfam" id="PF02769">
    <property type="entry name" value="AIRS_C"/>
    <property type="match status" value="1"/>
</dbReference>
<dbReference type="Pfam" id="PF00586">
    <property type="entry name" value="AIRS"/>
    <property type="match status" value="1"/>
</dbReference>
<feature type="binding site" evidence="1">
    <location>
        <position position="73"/>
    </location>
    <ligand>
        <name>Mg(2+)</name>
        <dbReference type="ChEBI" id="CHEBI:18420"/>
        <label>2</label>
    </ligand>
</feature>
<dbReference type="InterPro" id="IPR016188">
    <property type="entry name" value="PurM-like_N"/>
</dbReference>
<evidence type="ECO:0000313" key="5">
    <source>
        <dbReference type="Proteomes" id="UP000276443"/>
    </source>
</evidence>
<feature type="domain" description="PurM-like N-terminal" evidence="2">
    <location>
        <begin position="25"/>
        <end position="138"/>
    </location>
</feature>
<feature type="binding site" evidence="1">
    <location>
        <position position="43"/>
    </location>
    <ligand>
        <name>Mg(2+)</name>
        <dbReference type="ChEBI" id="CHEBI:18420"/>
        <label>1</label>
    </ligand>
</feature>
<keyword evidence="1" id="KW-0067">ATP-binding</keyword>
<dbReference type="EC" id="2.7.4.16" evidence="1"/>
<keyword evidence="5" id="KW-1185">Reference proteome</keyword>
<dbReference type="AlphaFoldDB" id="A0A3N5BPQ3"/>
<feature type="binding site" evidence="1">
    <location>
        <position position="27"/>
    </location>
    <ligand>
        <name>Mg(2+)</name>
        <dbReference type="ChEBI" id="CHEBI:18420"/>
        <label>4</label>
    </ligand>
</feature>
<evidence type="ECO:0000259" key="3">
    <source>
        <dbReference type="Pfam" id="PF02769"/>
    </source>
</evidence>